<evidence type="ECO:0000313" key="2">
    <source>
        <dbReference type="EMBL" id="MRG94382.1"/>
    </source>
</evidence>
<name>A0A6N7PQA1_9BACT</name>
<dbReference type="EMBL" id="WJIE01000006">
    <property type="protein sequence ID" value="MRG94382.1"/>
    <property type="molecule type" value="Genomic_DNA"/>
</dbReference>
<keyword evidence="1" id="KW-0732">Signal</keyword>
<dbReference type="PANTHER" id="PTHR38847:SF1">
    <property type="entry name" value="PSEUDOURIDINE SYNTHASE RSUA_RLUA-LIKE DOMAIN-CONTAINING PROTEIN"/>
    <property type="match status" value="1"/>
</dbReference>
<dbReference type="RefSeq" id="WP_153821242.1">
    <property type="nucleotide sequence ID" value="NZ_WJIE01000006.1"/>
</dbReference>
<proteinExistence type="predicted"/>
<organism evidence="2 3">
    <name type="scientific">Polyangium spumosum</name>
    <dbReference type="NCBI Taxonomy" id="889282"/>
    <lineage>
        <taxon>Bacteria</taxon>
        <taxon>Pseudomonadati</taxon>
        <taxon>Myxococcota</taxon>
        <taxon>Polyangia</taxon>
        <taxon>Polyangiales</taxon>
        <taxon>Polyangiaceae</taxon>
        <taxon>Polyangium</taxon>
    </lineage>
</organism>
<reference evidence="2 3" key="1">
    <citation type="submission" date="2019-10" db="EMBL/GenBank/DDBJ databases">
        <title>A soil myxobacterium in the family Polyangiaceae.</title>
        <authorList>
            <person name="Li Y."/>
            <person name="Wang J."/>
        </authorList>
    </citation>
    <scope>NUCLEOTIDE SEQUENCE [LARGE SCALE GENOMIC DNA]</scope>
    <source>
        <strain evidence="2 3">DSM 14734</strain>
    </source>
</reference>
<evidence type="ECO:0000313" key="3">
    <source>
        <dbReference type="Proteomes" id="UP000440224"/>
    </source>
</evidence>
<protein>
    <submittedName>
        <fullName evidence="2">DUF4360 domain-containing protein</fullName>
    </submittedName>
</protein>
<accession>A0A6N7PQA1</accession>
<dbReference type="Pfam" id="PF14273">
    <property type="entry name" value="DUF4360"/>
    <property type="match status" value="1"/>
</dbReference>
<feature type="signal peptide" evidence="1">
    <location>
        <begin position="1"/>
        <end position="27"/>
    </location>
</feature>
<keyword evidence="3" id="KW-1185">Reference proteome</keyword>
<dbReference type="AlphaFoldDB" id="A0A6N7PQA1"/>
<dbReference type="InterPro" id="IPR025649">
    <property type="entry name" value="DUF4360"/>
</dbReference>
<feature type="chain" id="PRO_5026897801" evidence="1">
    <location>
        <begin position="28"/>
        <end position="206"/>
    </location>
</feature>
<sequence>MKKTLARVLFGLGLSALVAPSAAEAQAPPRASIRSITALGTGCPSGSVTAILTQDLGMLVFVNGALSVEAGPGVSPSEQRVFCQVMIDLDHTPGYSYAVSSAYGYRGYAELDAGVTATLDVERYFTGELGTNPVQSTLRGPFAARFHVREPPEAVGPFSPCGASRPLNIRTALNVSTIGNPGASGRVRLTPMWGAQHLQLHWRRCS</sequence>
<dbReference type="Proteomes" id="UP000440224">
    <property type="component" value="Unassembled WGS sequence"/>
</dbReference>
<gene>
    <name evidence="2" type="ORF">GF068_21025</name>
</gene>
<evidence type="ECO:0000256" key="1">
    <source>
        <dbReference type="SAM" id="SignalP"/>
    </source>
</evidence>
<comment type="caution">
    <text evidence="2">The sequence shown here is derived from an EMBL/GenBank/DDBJ whole genome shotgun (WGS) entry which is preliminary data.</text>
</comment>
<dbReference type="OrthoDB" id="5511886at2"/>
<dbReference type="PANTHER" id="PTHR38847">
    <property type="match status" value="1"/>
</dbReference>